<evidence type="ECO:0000259" key="2">
    <source>
        <dbReference type="PROSITE" id="PS51212"/>
    </source>
</evidence>
<accession>A0A150GVU5</accession>
<dbReference type="PROSITE" id="PS51212">
    <property type="entry name" value="WSC"/>
    <property type="match status" value="1"/>
</dbReference>
<dbReference type="AlphaFoldDB" id="A0A150GVU5"/>
<dbReference type="EMBL" id="LSYV01000006">
    <property type="protein sequence ID" value="KXZ53996.1"/>
    <property type="molecule type" value="Genomic_DNA"/>
</dbReference>
<dbReference type="OrthoDB" id="546857at2759"/>
<dbReference type="Proteomes" id="UP000075714">
    <property type="component" value="Unassembled WGS sequence"/>
</dbReference>
<feature type="compositionally biased region" description="Pro residues" evidence="1">
    <location>
        <begin position="601"/>
        <end position="623"/>
    </location>
</feature>
<feature type="domain" description="WSC" evidence="2">
    <location>
        <begin position="484"/>
        <end position="585"/>
    </location>
</feature>
<feature type="compositionally biased region" description="Pro residues" evidence="1">
    <location>
        <begin position="457"/>
        <end position="477"/>
    </location>
</feature>
<gene>
    <name evidence="3" type="ORF">GPECTOR_5g108</name>
</gene>
<keyword evidence="4" id="KW-1185">Reference proteome</keyword>
<evidence type="ECO:0000256" key="1">
    <source>
        <dbReference type="SAM" id="MobiDB-lite"/>
    </source>
</evidence>
<sequence length="635" mass="67094">MNTTLLDTFGGIQSMSFLYDDAVPGIVVAITITYGSGQPGSPTFTDVVAGRLYDANSPTLSAKPVQTSGRAALTSISVCCSAVTGMIEQLVVVFADEEQVQAQFAKAVVRDYPQIAKDVPKQVPNRVVSTSIVLLGPALPVLENGFADTLVATTRYGRGRVAAFGGEKMITQCCQPATKGRPGSDPGIDTLIVNAAKWASWYGTKVGGKAELRVADTRFVPMAKYIVKQAPETFLTPAQGKFNSYFLSLSAFMANGHQATDLYVIGAFNSRYLESTVQALFNSYIYSGKGVIFVGPDLMPPIITALRAPLLNMMLQVPQQTQLTQQTHPAVMWRLWSGPSGAYPVLDANDIPVNLISGPTGMVFSGYVSDPGGNLTLTVPSELKNAELAAQKYLDYLQGRATLSPSELGLVVSTVTRASLSLPRTASIFQSFWQLADLTAKLAATRPAMPPLASSFSPPPPTARPPPVVASPPPFPPPSPPASLATYLGCFPDDSADPIMAVRISLADRGNNPDRCITAAATAGLGVTFIGLRRTQCFGASSLTPDFVIKKLEDTQCNVTCPGGPQRCGGAGTGTVGLYSVYRVRHAAPPPSVLPSDAVAAPPPRPASGAPPPRPSVAPPPQPMAKRRNRRFKLS</sequence>
<dbReference type="Pfam" id="PF01822">
    <property type="entry name" value="WSC"/>
    <property type="match status" value="1"/>
</dbReference>
<protein>
    <recommendedName>
        <fullName evidence="2">WSC domain-containing protein</fullName>
    </recommendedName>
</protein>
<organism evidence="3 4">
    <name type="scientific">Gonium pectorale</name>
    <name type="common">Green alga</name>
    <dbReference type="NCBI Taxonomy" id="33097"/>
    <lineage>
        <taxon>Eukaryota</taxon>
        <taxon>Viridiplantae</taxon>
        <taxon>Chlorophyta</taxon>
        <taxon>core chlorophytes</taxon>
        <taxon>Chlorophyceae</taxon>
        <taxon>CS clade</taxon>
        <taxon>Chlamydomonadales</taxon>
        <taxon>Volvocaceae</taxon>
        <taxon>Gonium</taxon>
    </lineage>
</organism>
<evidence type="ECO:0000313" key="3">
    <source>
        <dbReference type="EMBL" id="KXZ53996.1"/>
    </source>
</evidence>
<proteinExistence type="predicted"/>
<reference evidence="4" key="1">
    <citation type="journal article" date="2016" name="Nat. Commun.">
        <title>The Gonium pectorale genome demonstrates co-option of cell cycle regulation during the evolution of multicellularity.</title>
        <authorList>
            <person name="Hanschen E.R."/>
            <person name="Marriage T.N."/>
            <person name="Ferris P.J."/>
            <person name="Hamaji T."/>
            <person name="Toyoda A."/>
            <person name="Fujiyama A."/>
            <person name="Neme R."/>
            <person name="Noguchi H."/>
            <person name="Minakuchi Y."/>
            <person name="Suzuki M."/>
            <person name="Kawai-Toyooka H."/>
            <person name="Smith D.R."/>
            <person name="Sparks H."/>
            <person name="Anderson J."/>
            <person name="Bakaric R."/>
            <person name="Luria V."/>
            <person name="Karger A."/>
            <person name="Kirschner M.W."/>
            <person name="Durand P.M."/>
            <person name="Michod R.E."/>
            <person name="Nozaki H."/>
            <person name="Olson B.J."/>
        </authorList>
    </citation>
    <scope>NUCLEOTIDE SEQUENCE [LARGE SCALE GENOMIC DNA]</scope>
    <source>
        <strain evidence="4">NIES-2863</strain>
    </source>
</reference>
<comment type="caution">
    <text evidence="3">The sequence shown here is derived from an EMBL/GenBank/DDBJ whole genome shotgun (WGS) entry which is preliminary data.</text>
</comment>
<dbReference type="InterPro" id="IPR002889">
    <property type="entry name" value="WSC_carb-bd"/>
</dbReference>
<dbReference type="SMART" id="SM00321">
    <property type="entry name" value="WSC"/>
    <property type="match status" value="1"/>
</dbReference>
<name>A0A150GVU5_GONPE</name>
<feature type="compositionally biased region" description="Basic residues" evidence="1">
    <location>
        <begin position="625"/>
        <end position="635"/>
    </location>
</feature>
<feature type="region of interest" description="Disordered" evidence="1">
    <location>
        <begin position="591"/>
        <end position="635"/>
    </location>
</feature>
<evidence type="ECO:0000313" key="4">
    <source>
        <dbReference type="Proteomes" id="UP000075714"/>
    </source>
</evidence>
<feature type="region of interest" description="Disordered" evidence="1">
    <location>
        <begin position="451"/>
        <end position="477"/>
    </location>
</feature>
<dbReference type="STRING" id="33097.A0A150GVU5"/>